<name>A0ABQ3ITN4_9PSEU</name>
<sequence length="293" mass="31055">MTGRPVIVTVAPTGGMLTPAQHPHVPTQPERIAEDVARCAAAGASVAALHARRPDDAATCDPAVYQEINELVRDRCDVVINNSTGGGLNGDMVRDTEYGAVVDHDQRLAGARVGADTCTLDTITAYVSGPDGETLMSTPRWFARRLAAALQEAGVKPEWEVFNPAHLVVDMPALIEFDRAPYVVNFVLNQHETFQNALPYTPAILRGLVGLLPAGAVFSATVCGPDPLPGLVHALELGGHVRVGIEDSPFDADGRPMTNLEQVERVVEVIRDHGCEPATPAQARALLGLGEAA</sequence>
<keyword evidence="4" id="KW-0862">Zinc</keyword>
<dbReference type="Proteomes" id="UP000605897">
    <property type="component" value="Unassembled WGS sequence"/>
</dbReference>
<organism evidence="5 6">
    <name type="scientific">Amycolatopsis deserti</name>
    <dbReference type="NCBI Taxonomy" id="185696"/>
    <lineage>
        <taxon>Bacteria</taxon>
        <taxon>Bacillati</taxon>
        <taxon>Actinomycetota</taxon>
        <taxon>Actinomycetes</taxon>
        <taxon>Pseudonocardiales</taxon>
        <taxon>Pseudonocardiaceae</taxon>
        <taxon>Amycolatopsis</taxon>
    </lineage>
</organism>
<evidence type="ECO:0000256" key="2">
    <source>
        <dbReference type="ARBA" id="ARBA00022679"/>
    </source>
</evidence>
<comment type="cofactor">
    <cofactor evidence="1">
        <name>Zn(2+)</name>
        <dbReference type="ChEBI" id="CHEBI:29105"/>
    </cofactor>
</comment>
<proteinExistence type="predicted"/>
<accession>A0ABQ3ITN4</accession>
<keyword evidence="3" id="KW-0479">Metal-binding</keyword>
<dbReference type="EMBL" id="BNAU01000002">
    <property type="protein sequence ID" value="GHE89452.1"/>
    <property type="molecule type" value="Genomic_DNA"/>
</dbReference>
<keyword evidence="6" id="KW-1185">Reference proteome</keyword>
<dbReference type="RefSeq" id="WP_191244413.1">
    <property type="nucleotide sequence ID" value="NZ_BNAU01000002.1"/>
</dbReference>
<evidence type="ECO:0000256" key="4">
    <source>
        <dbReference type="ARBA" id="ARBA00022833"/>
    </source>
</evidence>
<keyword evidence="2" id="KW-0808">Transferase</keyword>
<reference evidence="6" key="1">
    <citation type="journal article" date="2019" name="Int. J. Syst. Evol. Microbiol.">
        <title>The Global Catalogue of Microorganisms (GCM) 10K type strain sequencing project: providing services to taxonomists for standard genome sequencing and annotation.</title>
        <authorList>
            <consortium name="The Broad Institute Genomics Platform"/>
            <consortium name="The Broad Institute Genome Sequencing Center for Infectious Disease"/>
            <person name="Wu L."/>
            <person name="Ma J."/>
        </authorList>
    </citation>
    <scope>NUCLEOTIDE SEQUENCE [LARGE SCALE GENOMIC DNA]</scope>
    <source>
        <strain evidence="6">CGMCC 4.7677</strain>
    </source>
</reference>
<comment type="caution">
    <text evidence="5">The sequence shown here is derived from an EMBL/GenBank/DDBJ whole genome shotgun (WGS) entry which is preliminary data.</text>
</comment>
<gene>
    <name evidence="5" type="ORF">GCM10017786_22010</name>
</gene>
<evidence type="ECO:0000256" key="1">
    <source>
        <dbReference type="ARBA" id="ARBA00001947"/>
    </source>
</evidence>
<evidence type="ECO:0000256" key="3">
    <source>
        <dbReference type="ARBA" id="ARBA00022723"/>
    </source>
</evidence>
<dbReference type="InterPro" id="IPR013785">
    <property type="entry name" value="Aldolase_TIM"/>
</dbReference>
<evidence type="ECO:0000313" key="5">
    <source>
        <dbReference type="EMBL" id="GHE89452.1"/>
    </source>
</evidence>
<evidence type="ECO:0000313" key="6">
    <source>
        <dbReference type="Proteomes" id="UP000605897"/>
    </source>
</evidence>
<dbReference type="PANTHER" id="PTHR37418">
    <property type="entry name" value="3-KETO-5-AMINOHEXANOATE CLEAVAGE ENZYME-RELATED"/>
    <property type="match status" value="1"/>
</dbReference>
<dbReference type="PANTHER" id="PTHR37418:SF2">
    <property type="entry name" value="3-KETO-5-AMINOHEXANOATE CLEAVAGE ENZYME"/>
    <property type="match status" value="1"/>
</dbReference>
<dbReference type="Pfam" id="PF05853">
    <property type="entry name" value="BKACE"/>
    <property type="match status" value="1"/>
</dbReference>
<dbReference type="InterPro" id="IPR008567">
    <property type="entry name" value="BKACE"/>
</dbReference>
<dbReference type="Gene3D" id="3.20.20.70">
    <property type="entry name" value="Aldolase class I"/>
    <property type="match status" value="1"/>
</dbReference>
<protein>
    <submittedName>
        <fullName evidence="5">3-keto-5-aminohexanoate cleavage protein</fullName>
    </submittedName>
</protein>